<feature type="transmembrane region" description="Helical" evidence="8">
    <location>
        <begin position="232"/>
        <end position="249"/>
    </location>
</feature>
<dbReference type="Gene3D" id="1.20.1720.10">
    <property type="entry name" value="Multidrug resistance protein D"/>
    <property type="match status" value="1"/>
</dbReference>
<evidence type="ECO:0000256" key="3">
    <source>
        <dbReference type="ARBA" id="ARBA00022448"/>
    </source>
</evidence>
<dbReference type="InterPro" id="IPR004638">
    <property type="entry name" value="EmrB-like"/>
</dbReference>
<dbReference type="CDD" id="cd17321">
    <property type="entry name" value="MFS_MMR_MDR_like"/>
    <property type="match status" value="1"/>
</dbReference>
<evidence type="ECO:0000256" key="4">
    <source>
        <dbReference type="ARBA" id="ARBA00022475"/>
    </source>
</evidence>
<evidence type="ECO:0000259" key="9">
    <source>
        <dbReference type="PROSITE" id="PS50850"/>
    </source>
</evidence>
<keyword evidence="3" id="KW-0813">Transport</keyword>
<evidence type="ECO:0000256" key="1">
    <source>
        <dbReference type="ARBA" id="ARBA00004651"/>
    </source>
</evidence>
<feature type="transmembrane region" description="Helical" evidence="8">
    <location>
        <begin position="270"/>
        <end position="293"/>
    </location>
</feature>
<dbReference type="InterPro" id="IPR020846">
    <property type="entry name" value="MFS_dom"/>
</dbReference>
<proteinExistence type="inferred from homology"/>
<evidence type="ECO:0000256" key="6">
    <source>
        <dbReference type="ARBA" id="ARBA00022989"/>
    </source>
</evidence>
<dbReference type="Pfam" id="PF07690">
    <property type="entry name" value="MFS_1"/>
    <property type="match status" value="1"/>
</dbReference>
<feature type="transmembrane region" description="Helical" evidence="8">
    <location>
        <begin position="334"/>
        <end position="353"/>
    </location>
</feature>
<dbReference type="Proteomes" id="UP000093954">
    <property type="component" value="Unassembled WGS sequence"/>
</dbReference>
<gene>
    <name evidence="10" type="primary">bmr3_2</name>
    <name evidence="10" type="ORF">CLRAG_22400</name>
</gene>
<dbReference type="EMBL" id="LROS01000022">
    <property type="protein sequence ID" value="OBR92946.1"/>
    <property type="molecule type" value="Genomic_DNA"/>
</dbReference>
<evidence type="ECO:0000256" key="2">
    <source>
        <dbReference type="ARBA" id="ARBA00008537"/>
    </source>
</evidence>
<feature type="transmembrane region" description="Helical" evidence="8">
    <location>
        <begin position="12"/>
        <end position="37"/>
    </location>
</feature>
<feature type="transmembrane region" description="Helical" evidence="8">
    <location>
        <begin position="523"/>
        <end position="545"/>
    </location>
</feature>
<comment type="subcellular location">
    <subcellularLocation>
        <location evidence="1">Cell membrane</location>
        <topology evidence="1">Multi-pass membrane protein</topology>
    </subcellularLocation>
</comment>
<dbReference type="GO" id="GO:0022857">
    <property type="term" value="F:transmembrane transporter activity"/>
    <property type="evidence" value="ECO:0007669"/>
    <property type="project" value="InterPro"/>
</dbReference>
<organism evidence="10 11">
    <name type="scientific">Clostridium ragsdalei P11</name>
    <dbReference type="NCBI Taxonomy" id="1353534"/>
    <lineage>
        <taxon>Bacteria</taxon>
        <taxon>Bacillati</taxon>
        <taxon>Bacillota</taxon>
        <taxon>Clostridia</taxon>
        <taxon>Eubacteriales</taxon>
        <taxon>Clostridiaceae</taxon>
        <taxon>Clostridium</taxon>
    </lineage>
</organism>
<name>A0A1A6AS91_9CLOT</name>
<feature type="transmembrane region" description="Helical" evidence="8">
    <location>
        <begin position="401"/>
        <end position="420"/>
    </location>
</feature>
<reference evidence="10 11" key="1">
    <citation type="journal article" date="2012" name="Front. Microbiol.">
        <title>Draft Genome Sequence of the Virulent Strain 01-B526 of the Fish Pathogen Aeromonas salmonicida.</title>
        <authorList>
            <person name="Charette S.J."/>
            <person name="Brochu F."/>
            <person name="Boyle B."/>
            <person name="Filion G."/>
            <person name="Tanaka K.H."/>
            <person name="Derome N."/>
        </authorList>
    </citation>
    <scope>NUCLEOTIDE SEQUENCE [LARGE SCALE GENOMIC DNA]</scope>
    <source>
        <strain evidence="10 11">P11</strain>
    </source>
</reference>
<accession>A0A1A6AS91</accession>
<evidence type="ECO:0000256" key="7">
    <source>
        <dbReference type="ARBA" id="ARBA00023136"/>
    </source>
</evidence>
<protein>
    <submittedName>
        <fullName evidence="10">Multidrug resistance protein 3</fullName>
    </submittedName>
</protein>
<dbReference type="PANTHER" id="PTHR42718:SF9">
    <property type="entry name" value="MAJOR FACILITATOR SUPERFAMILY MULTIDRUG TRANSPORTER MFSC"/>
    <property type="match status" value="1"/>
</dbReference>
<dbReference type="PROSITE" id="PS50850">
    <property type="entry name" value="MFS"/>
    <property type="match status" value="1"/>
</dbReference>
<keyword evidence="7 8" id="KW-0472">Membrane</keyword>
<keyword evidence="6 8" id="KW-1133">Transmembrane helix</keyword>
<feature type="transmembrane region" description="Helical" evidence="8">
    <location>
        <begin position="359"/>
        <end position="381"/>
    </location>
</feature>
<feature type="transmembrane region" description="Helical" evidence="8">
    <location>
        <begin position="80"/>
        <end position="106"/>
    </location>
</feature>
<feature type="transmembrane region" description="Helical" evidence="8">
    <location>
        <begin position="305"/>
        <end position="322"/>
    </location>
</feature>
<comment type="caution">
    <text evidence="10">The sequence shown here is derived from an EMBL/GenBank/DDBJ whole genome shotgun (WGS) entry which is preliminary data.</text>
</comment>
<dbReference type="NCBIfam" id="TIGR00711">
    <property type="entry name" value="efflux_EmrB"/>
    <property type="match status" value="1"/>
</dbReference>
<keyword evidence="5 8" id="KW-0812">Transmembrane</keyword>
<feature type="transmembrane region" description="Helical" evidence="8">
    <location>
        <begin position="200"/>
        <end position="220"/>
    </location>
</feature>
<comment type="similarity">
    <text evidence="2">Belongs to the major facilitator superfamily. EmrB family.</text>
</comment>
<feature type="transmembrane region" description="Helical" evidence="8">
    <location>
        <begin position="168"/>
        <end position="188"/>
    </location>
</feature>
<dbReference type="AlphaFoldDB" id="A0A1A6AS91"/>
<dbReference type="GO" id="GO:0005886">
    <property type="term" value="C:plasma membrane"/>
    <property type="evidence" value="ECO:0007669"/>
    <property type="project" value="UniProtKB-SubCell"/>
</dbReference>
<keyword evidence="4" id="KW-1003">Cell membrane</keyword>
<dbReference type="InterPro" id="IPR036259">
    <property type="entry name" value="MFS_trans_sf"/>
</dbReference>
<evidence type="ECO:0000256" key="8">
    <source>
        <dbReference type="SAM" id="Phobius"/>
    </source>
</evidence>
<dbReference type="InterPro" id="IPR011701">
    <property type="entry name" value="MFS"/>
</dbReference>
<dbReference type="PANTHER" id="PTHR42718">
    <property type="entry name" value="MAJOR FACILITATOR SUPERFAMILY MULTIDRUG TRANSPORTER MFSC"/>
    <property type="match status" value="1"/>
</dbReference>
<dbReference type="PRINTS" id="PR01036">
    <property type="entry name" value="TCRTETB"/>
</dbReference>
<dbReference type="Gene3D" id="1.20.1250.20">
    <property type="entry name" value="MFS general substrate transporter like domains"/>
    <property type="match status" value="1"/>
</dbReference>
<feature type="transmembrane region" description="Helical" evidence="8">
    <location>
        <begin position="49"/>
        <end position="68"/>
    </location>
</feature>
<feature type="transmembrane region" description="Helical" evidence="8">
    <location>
        <begin position="137"/>
        <end position="162"/>
    </location>
</feature>
<evidence type="ECO:0000256" key="5">
    <source>
        <dbReference type="ARBA" id="ARBA00022692"/>
    </source>
</evidence>
<evidence type="ECO:0000313" key="10">
    <source>
        <dbReference type="EMBL" id="OBR92946.1"/>
    </source>
</evidence>
<sequence>MLEAIIDNKKNYLGLVGLLLVGFIGNLDISVVNIALPSIEKYFNSDLNTVMWVTLIFALVSTSTLIPICKLGDMFGRKKVLLICLIIFSIASIICAVSSSLNILILGRGLQALGASALMTISIPLALEIFPKEKRNLIAGIWGAICALAIAVGPSLGGYIIQCSSWKYIFFINIPICLISFILIFSFIEESFNQNGNKSIDFIGTIILAVALSTLTYSLIEGNNYGFTSKRILALFILSAICFIGFTLLEKAISNPIIDFSLFKIRSFSIPSCTIGFITIISVIFTNFINFFFNGISNYTASESGNIIFFYALGLMISSIIAGKLTTKFKTSTVVFFSVIICIISIFLVIHVTSNTTKLSFIIILFIAGLGSGAPSGQLVAYALSDVPNEKSGLASGLNNIIAKLFLLVLTAIMTCSLTYRENIAFNNTKKYLISNVSSSQVLDKKTKDIIESNLTPLNKNNFNLIQKNITLKLKKDAQTTIKNSSDIKTREALLQKASHINNYLTKTIKTTKVELKKNYSNAYTATFKLSFIFLGISILFCPFVNPNRKRTEA</sequence>
<keyword evidence="11" id="KW-1185">Reference proteome</keyword>
<feature type="domain" description="Major facilitator superfamily (MFS) profile" evidence="9">
    <location>
        <begin position="14"/>
        <end position="448"/>
    </location>
</feature>
<dbReference type="SUPFAM" id="SSF103473">
    <property type="entry name" value="MFS general substrate transporter"/>
    <property type="match status" value="1"/>
</dbReference>
<evidence type="ECO:0000313" key="11">
    <source>
        <dbReference type="Proteomes" id="UP000093954"/>
    </source>
</evidence>
<dbReference type="PATRIC" id="fig|1353534.3.peg.2279"/>